<name>A0A3E1RDH2_9BURK</name>
<dbReference type="PANTHER" id="PTHR38847:SF1">
    <property type="entry name" value="PSEUDOURIDINE SYNTHASE RSUA_RLUA-LIKE DOMAIN-CONTAINING PROTEIN"/>
    <property type="match status" value="1"/>
</dbReference>
<dbReference type="Proteomes" id="UP000260665">
    <property type="component" value="Unassembled WGS sequence"/>
</dbReference>
<dbReference type="PANTHER" id="PTHR38847">
    <property type="match status" value="1"/>
</dbReference>
<dbReference type="InterPro" id="IPR025649">
    <property type="entry name" value="DUF4360"/>
</dbReference>
<feature type="chain" id="PRO_5017552400" evidence="1">
    <location>
        <begin position="20"/>
        <end position="197"/>
    </location>
</feature>
<evidence type="ECO:0000313" key="3">
    <source>
        <dbReference type="Proteomes" id="UP000260665"/>
    </source>
</evidence>
<dbReference type="RefSeq" id="WP_117176419.1">
    <property type="nucleotide sequence ID" value="NZ_QFZK01000004.1"/>
</dbReference>
<feature type="signal peptide" evidence="1">
    <location>
        <begin position="1"/>
        <end position="19"/>
    </location>
</feature>
<gene>
    <name evidence="2" type="ORF">DIC66_09415</name>
</gene>
<evidence type="ECO:0000313" key="2">
    <source>
        <dbReference type="EMBL" id="RFO97333.1"/>
    </source>
</evidence>
<organism evidence="2 3">
    <name type="scientific">Rhodoferax lacus</name>
    <dbReference type="NCBI Taxonomy" id="2184758"/>
    <lineage>
        <taxon>Bacteria</taxon>
        <taxon>Pseudomonadati</taxon>
        <taxon>Pseudomonadota</taxon>
        <taxon>Betaproteobacteria</taxon>
        <taxon>Burkholderiales</taxon>
        <taxon>Comamonadaceae</taxon>
        <taxon>Rhodoferax</taxon>
    </lineage>
</organism>
<dbReference type="EMBL" id="QFZK01000004">
    <property type="protein sequence ID" value="RFO97333.1"/>
    <property type="molecule type" value="Genomic_DNA"/>
</dbReference>
<accession>A0A3E1RDH2</accession>
<dbReference type="OrthoDB" id="9152020at2"/>
<sequence length="197" mass="21021">MKKNLLLIAAMALSAPAFAVDGITLGEPGYGGTGCPAGSVSATLSPDATSLSLLFDKYQVAVGGTTGKSFDRKSCNIAIPVRVPQGFSVSVLKIDYRGFNQLPQAASSQFNVEYFFAGTRGPAFQRKFSGPLQSDYLINNELTVQAMVWSACGADVNLRTNSSMRVQTVANREAMASIDTQDVSAGIIYQLQWRSCN</sequence>
<reference evidence="2 3" key="1">
    <citation type="submission" date="2018-05" db="EMBL/GenBank/DDBJ databases">
        <title>Rhodoferax soyangensis sp.nov., isolated from an oligotrophic freshwater lake.</title>
        <authorList>
            <person name="Park M."/>
        </authorList>
    </citation>
    <scope>NUCLEOTIDE SEQUENCE [LARGE SCALE GENOMIC DNA]</scope>
    <source>
        <strain evidence="2 3">IMCC26218</strain>
    </source>
</reference>
<dbReference type="Pfam" id="PF14273">
    <property type="entry name" value="DUF4360"/>
    <property type="match status" value="1"/>
</dbReference>
<evidence type="ECO:0000256" key="1">
    <source>
        <dbReference type="SAM" id="SignalP"/>
    </source>
</evidence>
<proteinExistence type="predicted"/>
<keyword evidence="1" id="KW-0732">Signal</keyword>
<keyword evidence="3" id="KW-1185">Reference proteome</keyword>
<dbReference type="AlphaFoldDB" id="A0A3E1RDH2"/>
<comment type="caution">
    <text evidence="2">The sequence shown here is derived from an EMBL/GenBank/DDBJ whole genome shotgun (WGS) entry which is preliminary data.</text>
</comment>
<protein>
    <submittedName>
        <fullName evidence="2">DUF4360 domain-containing protein</fullName>
    </submittedName>
</protein>